<dbReference type="CDD" id="cd00093">
    <property type="entry name" value="HTH_XRE"/>
    <property type="match status" value="1"/>
</dbReference>
<accession>A0ABM8AGG8</accession>
<organism evidence="5 6">
    <name type="scientific">Deinococcus aetherius</name>
    <dbReference type="NCBI Taxonomy" id="200252"/>
    <lineage>
        <taxon>Bacteria</taxon>
        <taxon>Thermotogati</taxon>
        <taxon>Deinococcota</taxon>
        <taxon>Deinococci</taxon>
        <taxon>Deinococcales</taxon>
        <taxon>Deinococcaceae</taxon>
        <taxon>Deinococcus</taxon>
    </lineage>
</organism>
<dbReference type="Gene3D" id="2.10.109.10">
    <property type="entry name" value="Umud Fragment, subunit A"/>
    <property type="match status" value="1"/>
</dbReference>
<dbReference type="SMART" id="SM00530">
    <property type="entry name" value="HTH_XRE"/>
    <property type="match status" value="1"/>
</dbReference>
<dbReference type="PANTHER" id="PTHR40661:SF3">
    <property type="entry name" value="FELS-1 PROPHAGE TRANSCRIPTIONAL REGULATOR"/>
    <property type="match status" value="1"/>
</dbReference>
<reference evidence="5" key="1">
    <citation type="submission" date="2022-07" db="EMBL/GenBank/DDBJ databases">
        <title>Complete Genome Sequence of the Radioresistant Bacterium Deinococcus aetherius ST0316, Isolated from the Air Dust collected in Lower Stratosphere above Japan.</title>
        <authorList>
            <person name="Satoh K."/>
            <person name="Hagiwara K."/>
            <person name="Katsumata K."/>
            <person name="Kubo A."/>
            <person name="Yokobori S."/>
            <person name="Yamagishi A."/>
            <person name="Oono Y."/>
            <person name="Narumi I."/>
        </authorList>
    </citation>
    <scope>NUCLEOTIDE SEQUENCE</scope>
    <source>
        <strain evidence="5">ST0316</strain>
    </source>
</reference>
<sequence length="244" mass="26710">MSKSTIEREFEGLQKTLASPNGPFNRLIAAYMRKHSLRKIEEFAAVSSIGETTLYNIVLGKKTASGKTQKTSVDTLKKLAETLNVPMHELLYMLEPDGFGHDKLEAHIPVVQVPVQVAGLVGAGKTQFTASDTEVFVEEDFARGRDLVAFKVYGNSMEGGKTPIHDGDVVIVNQLDKSLVGSAVVARISDDGYVCKRPLLGEGGRLQQLVSTNLDYEDPQFRIIGAERVEEVVGRVIRIVHDAV</sequence>
<dbReference type="SUPFAM" id="SSF51306">
    <property type="entry name" value="LexA/Signal peptidase"/>
    <property type="match status" value="1"/>
</dbReference>
<name>A0ABM8AGG8_9DEIO</name>
<proteinExistence type="predicted"/>
<dbReference type="CDD" id="cd06462">
    <property type="entry name" value="Peptidase_S24_S26"/>
    <property type="match status" value="1"/>
</dbReference>
<keyword evidence="6" id="KW-1185">Reference proteome</keyword>
<evidence type="ECO:0000259" key="4">
    <source>
        <dbReference type="PROSITE" id="PS50943"/>
    </source>
</evidence>
<evidence type="ECO:0000313" key="6">
    <source>
        <dbReference type="Proteomes" id="UP001064971"/>
    </source>
</evidence>
<gene>
    <name evidence="5" type="ORF">DAETH_28500</name>
</gene>
<dbReference type="Gene3D" id="1.10.260.40">
    <property type="entry name" value="lambda repressor-like DNA-binding domains"/>
    <property type="match status" value="1"/>
</dbReference>
<dbReference type="SUPFAM" id="SSF47413">
    <property type="entry name" value="lambda repressor-like DNA-binding domains"/>
    <property type="match status" value="1"/>
</dbReference>
<keyword evidence="2" id="KW-0238">DNA-binding</keyword>
<evidence type="ECO:0000256" key="3">
    <source>
        <dbReference type="ARBA" id="ARBA00023163"/>
    </source>
</evidence>
<dbReference type="PROSITE" id="PS50943">
    <property type="entry name" value="HTH_CROC1"/>
    <property type="match status" value="1"/>
</dbReference>
<dbReference type="PANTHER" id="PTHR40661">
    <property type="match status" value="1"/>
</dbReference>
<evidence type="ECO:0000256" key="2">
    <source>
        <dbReference type="ARBA" id="ARBA00023125"/>
    </source>
</evidence>
<keyword evidence="3" id="KW-0804">Transcription</keyword>
<dbReference type="InterPro" id="IPR036286">
    <property type="entry name" value="LexA/Signal_pep-like_sf"/>
</dbReference>
<dbReference type="InterPro" id="IPR010982">
    <property type="entry name" value="Lambda_DNA-bd_dom_sf"/>
</dbReference>
<dbReference type="InterPro" id="IPR015927">
    <property type="entry name" value="Peptidase_S24_S26A/B/C"/>
</dbReference>
<dbReference type="Pfam" id="PF00717">
    <property type="entry name" value="Peptidase_S24"/>
    <property type="match status" value="1"/>
</dbReference>
<evidence type="ECO:0000256" key="1">
    <source>
        <dbReference type="ARBA" id="ARBA00023015"/>
    </source>
</evidence>
<protein>
    <recommendedName>
        <fullName evidence="4">HTH cro/C1-type domain-containing protein</fullName>
    </recommendedName>
</protein>
<feature type="domain" description="HTH cro/C1-type" evidence="4">
    <location>
        <begin position="65"/>
        <end position="90"/>
    </location>
</feature>
<dbReference type="Proteomes" id="UP001064971">
    <property type="component" value="Chromosome"/>
</dbReference>
<keyword evidence="1" id="KW-0805">Transcription regulation</keyword>
<evidence type="ECO:0000313" key="5">
    <source>
        <dbReference type="EMBL" id="BDP42881.1"/>
    </source>
</evidence>
<dbReference type="InterPro" id="IPR001387">
    <property type="entry name" value="Cro/C1-type_HTH"/>
</dbReference>
<dbReference type="RefSeq" id="WP_264775558.1">
    <property type="nucleotide sequence ID" value="NZ_AP026560.1"/>
</dbReference>
<dbReference type="EMBL" id="AP026560">
    <property type="protein sequence ID" value="BDP42881.1"/>
    <property type="molecule type" value="Genomic_DNA"/>
</dbReference>